<dbReference type="OrthoDB" id="4458880at2759"/>
<dbReference type="EMBL" id="JACBAD010002056">
    <property type="protein sequence ID" value="KAF7118887.1"/>
    <property type="molecule type" value="Genomic_DNA"/>
</dbReference>
<accession>A0A8H6P779</accession>
<dbReference type="AlphaFoldDB" id="A0A8H6P779"/>
<comment type="caution">
    <text evidence="1">The sequence shown here is derived from an EMBL/GenBank/DDBJ whole genome shotgun (WGS) entry which is preliminary data.</text>
</comment>
<sequence length="143" mass="17121">MYDYVTNPITVYATEVPILDGPDDWEPWRVYIKSVALQNEVWKYIDPWDETITREKPVEPTRPVATKDFADMDQDEELAWEMELLEYNRLKRIYDEDFDGLSRVRLAILNTVSQNHPFYHRKSISVRRLIIKLQERIGSMLAW</sequence>
<keyword evidence="2" id="KW-1185">Reference proteome</keyword>
<gene>
    <name evidence="1" type="ORF">CNMCM5793_008523</name>
</gene>
<protein>
    <submittedName>
        <fullName evidence="1">Uncharacterized protein</fullName>
    </submittedName>
</protein>
<evidence type="ECO:0000313" key="1">
    <source>
        <dbReference type="EMBL" id="KAF7118887.1"/>
    </source>
</evidence>
<dbReference type="Proteomes" id="UP000630445">
    <property type="component" value="Unassembled WGS sequence"/>
</dbReference>
<proteinExistence type="predicted"/>
<organism evidence="1 2">
    <name type="scientific">Aspergillus hiratsukae</name>
    <dbReference type="NCBI Taxonomy" id="1194566"/>
    <lineage>
        <taxon>Eukaryota</taxon>
        <taxon>Fungi</taxon>
        <taxon>Dikarya</taxon>
        <taxon>Ascomycota</taxon>
        <taxon>Pezizomycotina</taxon>
        <taxon>Eurotiomycetes</taxon>
        <taxon>Eurotiomycetidae</taxon>
        <taxon>Eurotiales</taxon>
        <taxon>Aspergillaceae</taxon>
        <taxon>Aspergillus</taxon>
        <taxon>Aspergillus subgen. Fumigati</taxon>
    </lineage>
</organism>
<name>A0A8H6P779_9EURO</name>
<evidence type="ECO:0000313" key="2">
    <source>
        <dbReference type="Proteomes" id="UP000630445"/>
    </source>
</evidence>
<reference evidence="1" key="1">
    <citation type="submission" date="2020-06" db="EMBL/GenBank/DDBJ databases">
        <title>Draft genome sequences of strains closely related to Aspergillus parafelis and Aspergillus hiratsukae.</title>
        <authorList>
            <person name="Dos Santos R.A.C."/>
            <person name="Rivero-Menendez O."/>
            <person name="Steenwyk J.L."/>
            <person name="Mead M.E."/>
            <person name="Goldman G.H."/>
            <person name="Alastruey-Izquierdo A."/>
            <person name="Rokas A."/>
        </authorList>
    </citation>
    <scope>NUCLEOTIDE SEQUENCE</scope>
    <source>
        <strain evidence="1">CNM-CM5793</strain>
    </source>
</reference>